<dbReference type="KEGG" id="pxi:J5O05_09245"/>
<dbReference type="Pfam" id="PF12339">
    <property type="entry name" value="DNAJ_related"/>
    <property type="match status" value="1"/>
</dbReference>
<sequence length="194" mass="22619">MYNPLCEPIFDLLLEQKTFKIHSLYDALQNRGVVATQDDNPQRDLFKKNFLIMNALFQLRAQLQQEGWSLLISTLNIELLPSSELTLSAADPLEAYYTDWTNFDTSEAEINALFEQFWQNMAFQQQKLRTEISLDTIHSSWSLPTPLTHRALQKRWRALALEFHPDRASGDVGIFQRLEHEYQQLKAFVANLDN</sequence>
<feature type="domain" description="DnaJ-related protein N-terminal" evidence="2">
    <location>
        <begin position="3"/>
        <end position="121"/>
    </location>
</feature>
<dbReference type="SUPFAM" id="SSF46565">
    <property type="entry name" value="Chaperone J-domain"/>
    <property type="match status" value="1"/>
</dbReference>
<name>A0A975HJS9_9GAMM</name>
<dbReference type="Gene3D" id="1.10.287.110">
    <property type="entry name" value="DnaJ domain"/>
    <property type="match status" value="1"/>
</dbReference>
<organism evidence="3 4">
    <name type="scientific">Pseudoalteromonas xiamenensis</name>
    <dbReference type="NCBI Taxonomy" id="882626"/>
    <lineage>
        <taxon>Bacteria</taxon>
        <taxon>Pseudomonadati</taxon>
        <taxon>Pseudomonadota</taxon>
        <taxon>Gammaproteobacteria</taxon>
        <taxon>Alteromonadales</taxon>
        <taxon>Pseudoalteromonadaceae</taxon>
        <taxon>Pseudoalteromonas</taxon>
    </lineage>
</organism>
<accession>A0A975HJS9</accession>
<keyword evidence="1" id="KW-0143">Chaperone</keyword>
<evidence type="ECO:0000313" key="3">
    <source>
        <dbReference type="EMBL" id="QTH70224.1"/>
    </source>
</evidence>
<dbReference type="InterPro" id="IPR036869">
    <property type="entry name" value="J_dom_sf"/>
</dbReference>
<protein>
    <submittedName>
        <fullName evidence="3">Molecular chaperone DnaJ</fullName>
    </submittedName>
</protein>
<dbReference type="Proteomes" id="UP000664904">
    <property type="component" value="Chromosome"/>
</dbReference>
<keyword evidence="4" id="KW-1185">Reference proteome</keyword>
<dbReference type="InterPro" id="IPR021059">
    <property type="entry name" value="DnaJ-related_N"/>
</dbReference>
<reference evidence="3" key="1">
    <citation type="submission" date="2021-03" db="EMBL/GenBank/DDBJ databases">
        <title>Complete Genome of Pseudoalteromonas xiamenensis STKMTI.2, a new potential marine bacterium producing anti-Vibrio compounds.</title>
        <authorList>
            <person name="Handayani D.P."/>
            <person name="Isnansetyo A."/>
            <person name="Istiqomah I."/>
            <person name="Jumina J."/>
        </authorList>
    </citation>
    <scope>NUCLEOTIDE SEQUENCE</scope>
    <source>
        <strain evidence="3">STKMTI.2</strain>
    </source>
</reference>
<dbReference type="AlphaFoldDB" id="A0A975HJS9"/>
<evidence type="ECO:0000313" key="4">
    <source>
        <dbReference type="Proteomes" id="UP000664904"/>
    </source>
</evidence>
<proteinExistence type="predicted"/>
<evidence type="ECO:0000256" key="1">
    <source>
        <dbReference type="ARBA" id="ARBA00023186"/>
    </source>
</evidence>
<gene>
    <name evidence="3" type="ORF">J5O05_09245</name>
</gene>
<dbReference type="EMBL" id="CP072133">
    <property type="protein sequence ID" value="QTH70224.1"/>
    <property type="molecule type" value="Genomic_DNA"/>
</dbReference>
<dbReference type="RefSeq" id="WP_208841820.1">
    <property type="nucleotide sequence ID" value="NZ_CP072133.1"/>
</dbReference>
<evidence type="ECO:0000259" key="2">
    <source>
        <dbReference type="Pfam" id="PF12339"/>
    </source>
</evidence>